<protein>
    <submittedName>
        <fullName evidence="3">Uncharacterized protein</fullName>
    </submittedName>
</protein>
<dbReference type="EMBL" id="WTYC01000003">
    <property type="protein sequence ID" value="MXO48218.1"/>
    <property type="molecule type" value="Genomic_DNA"/>
</dbReference>
<keyword evidence="2" id="KW-0472">Membrane</keyword>
<keyword evidence="4" id="KW-1185">Reference proteome</keyword>
<name>A0A844XT80_9SPHN</name>
<evidence type="ECO:0000256" key="1">
    <source>
        <dbReference type="SAM" id="MobiDB-lite"/>
    </source>
</evidence>
<reference evidence="3 4" key="1">
    <citation type="submission" date="2019-12" db="EMBL/GenBank/DDBJ databases">
        <title>Genomic-based taxomic classification of the family Erythrobacteraceae.</title>
        <authorList>
            <person name="Xu L."/>
        </authorList>
    </citation>
    <scope>NUCLEOTIDE SEQUENCE [LARGE SCALE GENOMIC DNA]</scope>
    <source>
        <strain evidence="3 4">DSM 17792</strain>
    </source>
</reference>
<feature type="transmembrane region" description="Helical" evidence="2">
    <location>
        <begin position="6"/>
        <end position="24"/>
    </location>
</feature>
<proteinExistence type="predicted"/>
<dbReference type="RefSeq" id="WP_160727758.1">
    <property type="nucleotide sequence ID" value="NZ_WTYC01000003.1"/>
</dbReference>
<accession>A0A844XT80</accession>
<keyword evidence="2" id="KW-1133">Transmembrane helix</keyword>
<evidence type="ECO:0000256" key="2">
    <source>
        <dbReference type="SAM" id="Phobius"/>
    </source>
</evidence>
<keyword evidence="2" id="KW-0812">Transmembrane</keyword>
<organism evidence="3 4">
    <name type="scientific">Qipengyuania vulgaris</name>
    <dbReference type="NCBI Taxonomy" id="291985"/>
    <lineage>
        <taxon>Bacteria</taxon>
        <taxon>Pseudomonadati</taxon>
        <taxon>Pseudomonadota</taxon>
        <taxon>Alphaproteobacteria</taxon>
        <taxon>Sphingomonadales</taxon>
        <taxon>Erythrobacteraceae</taxon>
        <taxon>Qipengyuania</taxon>
    </lineage>
</organism>
<comment type="caution">
    <text evidence="3">The sequence shown here is derived from an EMBL/GenBank/DDBJ whole genome shotgun (WGS) entry which is preliminary data.</text>
</comment>
<dbReference type="OrthoDB" id="7410907at2"/>
<evidence type="ECO:0000313" key="4">
    <source>
        <dbReference type="Proteomes" id="UP000448199"/>
    </source>
</evidence>
<feature type="region of interest" description="Disordered" evidence="1">
    <location>
        <begin position="46"/>
        <end position="103"/>
    </location>
</feature>
<evidence type="ECO:0000313" key="3">
    <source>
        <dbReference type="EMBL" id="MXO48218.1"/>
    </source>
</evidence>
<gene>
    <name evidence="3" type="ORF">GRI69_08120</name>
</gene>
<dbReference type="Proteomes" id="UP000448199">
    <property type="component" value="Unassembled WGS sequence"/>
</dbReference>
<sequence>MSLRSTFIGIALIIALCGGGLYLLQSYFGREAQMRSSERTFLAEHAAGSTMPVSTPSEAPAILGDDSPELARSSPQEPMTLDSWYADAGAAEGPVDTTPEDKSYLINDAKPLIDIETD</sequence>
<dbReference type="AlphaFoldDB" id="A0A844XT80"/>